<evidence type="ECO:0000313" key="3">
    <source>
        <dbReference type="Proteomes" id="UP001174909"/>
    </source>
</evidence>
<feature type="region of interest" description="Disordered" evidence="1">
    <location>
        <begin position="1"/>
        <end position="30"/>
    </location>
</feature>
<name>A0AA35RKX5_GEOBA</name>
<dbReference type="Proteomes" id="UP001174909">
    <property type="component" value="Unassembled WGS sequence"/>
</dbReference>
<reference evidence="2" key="1">
    <citation type="submission" date="2023-03" db="EMBL/GenBank/DDBJ databases">
        <authorList>
            <person name="Steffen K."/>
            <person name="Cardenas P."/>
        </authorList>
    </citation>
    <scope>NUCLEOTIDE SEQUENCE</scope>
</reference>
<organism evidence="2 3">
    <name type="scientific">Geodia barretti</name>
    <name type="common">Barrett's horny sponge</name>
    <dbReference type="NCBI Taxonomy" id="519541"/>
    <lineage>
        <taxon>Eukaryota</taxon>
        <taxon>Metazoa</taxon>
        <taxon>Porifera</taxon>
        <taxon>Demospongiae</taxon>
        <taxon>Heteroscleromorpha</taxon>
        <taxon>Tetractinellida</taxon>
        <taxon>Astrophorina</taxon>
        <taxon>Geodiidae</taxon>
        <taxon>Geodia</taxon>
    </lineage>
</organism>
<sequence length="198" mass="21045">MAYDYSATDPLLSHSGNTPEKPVCGPAPGHGGYGSVGGDFPYHLTAQTTTAGPYHGIHPPQTAGSAASSIAHDQHQGGEQHQWGTGWNPNGPGPDSYSYPADSRPRPGPIPPQSLHAENSSALPPVPPAHPPSQIQHPRPTGYPVNQHQPQQFVQRQQPAHPQPFVQAQPPVYNPTVHHHVAMVRTTHCGFKGVSLIA</sequence>
<accession>A0AA35RKX5</accession>
<evidence type="ECO:0000256" key="1">
    <source>
        <dbReference type="SAM" id="MobiDB-lite"/>
    </source>
</evidence>
<keyword evidence="3" id="KW-1185">Reference proteome</keyword>
<feature type="non-terminal residue" evidence="2">
    <location>
        <position position="1"/>
    </location>
</feature>
<protein>
    <submittedName>
        <fullName evidence="2">Uncharacterized protein</fullName>
    </submittedName>
</protein>
<dbReference type="AlphaFoldDB" id="A0AA35RKX5"/>
<feature type="region of interest" description="Disordered" evidence="1">
    <location>
        <begin position="50"/>
        <end position="147"/>
    </location>
</feature>
<gene>
    <name evidence="2" type="ORF">GBAR_LOCUS8288</name>
</gene>
<dbReference type="EMBL" id="CASHTH010001228">
    <property type="protein sequence ID" value="CAI8012994.1"/>
    <property type="molecule type" value="Genomic_DNA"/>
</dbReference>
<proteinExistence type="predicted"/>
<feature type="compositionally biased region" description="Low complexity" evidence="1">
    <location>
        <begin position="83"/>
        <end position="94"/>
    </location>
</feature>
<evidence type="ECO:0000313" key="2">
    <source>
        <dbReference type="EMBL" id="CAI8012994.1"/>
    </source>
</evidence>
<comment type="caution">
    <text evidence="2">The sequence shown here is derived from an EMBL/GenBank/DDBJ whole genome shotgun (WGS) entry which is preliminary data.</text>
</comment>